<sequence length="707" mass="80267">MDEKRELTSVDIAALAGELGQYRGAHVDKVYLYPEEELLRFRMSDYDRGRTELLIEVGENKRAHVADKENVPQAPERPPNFAMMLRNRLSGATLEAVEQFEFDRILKLRFEREADSTTVVAELFGDGNVAVLDENDDVVDCLETVRLKSRTVVPGSHYEYPSARFNPLTVDYETFTDRMRQSDSDVVRTLATQLNFGGLYGEELCTRAGVPYNQDIDGTDESEFEALYREIESLSRRLGEGDLDARVYYESDGDERVRVDVTPFPLEEYADRESEVFETFNEALDDYFANVNADHDDRGESGSGRQRPDFESEIEKQKRIIQQQQQAIEDFEQEAEAEREKAELLYANYDLVDEVLSTIRGAREEDRSWEDIEATLAAGAEQGIDAAEAVIDIDGSEGTVTVNVDGTRITLEVSEGVEKNADRLYTEAKRIEEKKEGAKAAIEDTRDRLEEVKAEREAWETADDEDADEEDEKDEQDVDWLARSSIPIRQTEQWYERFRWFHTSDDFLVIGGRNADQNEELVKKYLDRGDLFFHTQAHGAPATILKATGPSESPDEDIEIPETSREEAAQFAVSYSTVWKDGKYAADVYVVEHDQVTKTPESGEYLEKGSFAIRGDRTYYEDTPVGVAVGITCEPETRVIGGPPSAIDPRAETSIEVEPGQYAQNDIAKRLYREFKERFADETFVRKVASPDLIQEFLPPGGSRMVE</sequence>
<dbReference type="InterPro" id="IPR051608">
    <property type="entry name" value="RQC_Subunit_NEMF"/>
</dbReference>
<dbReference type="InterPro" id="IPR008532">
    <property type="entry name" value="NFACT_RNA-bd"/>
</dbReference>
<name>A0AAE3IAZ4_9EURY</name>
<feature type="region of interest" description="Disordered" evidence="2">
    <location>
        <begin position="292"/>
        <end position="313"/>
    </location>
</feature>
<keyword evidence="6" id="KW-1185">Reference proteome</keyword>
<feature type="region of interest" description="Disordered" evidence="2">
    <location>
        <begin position="442"/>
        <end position="478"/>
    </location>
</feature>
<keyword evidence="1" id="KW-0694">RNA-binding</keyword>
<comment type="subunit">
    <text evidence="1">Associates with stalled 50S ribosomal subunits.</text>
</comment>
<gene>
    <name evidence="1 5" type="primary">rqcH</name>
    <name evidence="5" type="ORF">OB914_09615</name>
    <name evidence="4" type="ORF">OB916_09665</name>
</gene>
<dbReference type="RefSeq" id="WP_315909083.1">
    <property type="nucleotide sequence ID" value="NZ_JAOPKC010000009.1"/>
</dbReference>
<feature type="domain" description="NFACT RNA-binding" evidence="3">
    <location>
        <begin position="498"/>
        <end position="615"/>
    </location>
</feature>
<keyword evidence="1" id="KW-0648">Protein biosynthesis</keyword>
<dbReference type="GO" id="GO:0019843">
    <property type="term" value="F:rRNA binding"/>
    <property type="evidence" value="ECO:0007669"/>
    <property type="project" value="UniProtKB-UniRule"/>
</dbReference>
<dbReference type="PANTHER" id="PTHR15239">
    <property type="entry name" value="NUCLEAR EXPORT MEDIATOR FACTOR NEMF"/>
    <property type="match status" value="1"/>
</dbReference>
<feature type="coiled-coil region" evidence="1">
    <location>
        <begin position="314"/>
        <end position="348"/>
    </location>
</feature>
<evidence type="ECO:0000259" key="3">
    <source>
        <dbReference type="Pfam" id="PF05670"/>
    </source>
</evidence>
<evidence type="ECO:0000256" key="2">
    <source>
        <dbReference type="SAM" id="MobiDB-lite"/>
    </source>
</evidence>
<dbReference type="Gene3D" id="2.30.310.10">
    <property type="entry name" value="ibrinogen binding protein from staphylococcus aureus domain"/>
    <property type="match status" value="1"/>
</dbReference>
<dbReference type="GO" id="GO:0043023">
    <property type="term" value="F:ribosomal large subunit binding"/>
    <property type="evidence" value="ECO:0007669"/>
    <property type="project" value="UniProtKB-UniRule"/>
</dbReference>
<dbReference type="GO" id="GO:1990112">
    <property type="term" value="C:RQC complex"/>
    <property type="evidence" value="ECO:0007669"/>
    <property type="project" value="TreeGrafter"/>
</dbReference>
<dbReference type="GO" id="GO:0072344">
    <property type="term" value="P:rescue of stalled ribosome"/>
    <property type="evidence" value="ECO:0007669"/>
    <property type="project" value="UniProtKB-UniRule"/>
</dbReference>
<reference evidence="5" key="1">
    <citation type="submission" date="2023-02" db="EMBL/GenBank/DDBJ databases">
        <title>Enrichment on poylsaccharides allowed isolation of novel metabolic and taxonomic groups of Haloarchaea.</title>
        <authorList>
            <person name="Sorokin D.Y."/>
            <person name="Elcheninov A.G."/>
            <person name="Khizhniak T.V."/>
            <person name="Kolganova T.V."/>
            <person name="Kublanov I.V."/>
        </authorList>
    </citation>
    <scope>NUCLEOTIDE SEQUENCE</scope>
    <source>
        <strain evidence="4 6">HArc-curdl5-1</strain>
        <strain evidence="5">HArc-curdl7</strain>
    </source>
</reference>
<evidence type="ECO:0000256" key="1">
    <source>
        <dbReference type="HAMAP-Rule" id="MF_00844"/>
    </source>
</evidence>
<evidence type="ECO:0000313" key="6">
    <source>
        <dbReference type="Proteomes" id="UP001208186"/>
    </source>
</evidence>
<feature type="compositionally biased region" description="Basic and acidic residues" evidence="2">
    <location>
        <begin position="293"/>
        <end position="313"/>
    </location>
</feature>
<dbReference type="InterPro" id="IPR043681">
    <property type="entry name" value="RqcH_archaeal"/>
</dbReference>
<keyword evidence="1" id="KW-0820">tRNA-binding</keyword>
<dbReference type="Pfam" id="PF05833">
    <property type="entry name" value="NFACT_N"/>
    <property type="match status" value="1"/>
</dbReference>
<evidence type="ECO:0000313" key="4">
    <source>
        <dbReference type="EMBL" id="MCU4718327.1"/>
    </source>
</evidence>
<feature type="compositionally biased region" description="Acidic residues" evidence="2">
    <location>
        <begin position="460"/>
        <end position="478"/>
    </location>
</feature>
<dbReference type="NCBIfam" id="NF041120">
    <property type="entry name" value="RqcH_arch"/>
    <property type="match status" value="1"/>
</dbReference>
<dbReference type="Pfam" id="PF05670">
    <property type="entry name" value="NFACT-R_1"/>
    <property type="match status" value="1"/>
</dbReference>
<proteinExistence type="inferred from homology"/>
<organism evidence="5 7">
    <name type="scientific">Halapricum hydrolyticum</name>
    <dbReference type="NCBI Taxonomy" id="2979991"/>
    <lineage>
        <taxon>Archaea</taxon>
        <taxon>Methanobacteriati</taxon>
        <taxon>Methanobacteriota</taxon>
        <taxon>Stenosarchaea group</taxon>
        <taxon>Halobacteria</taxon>
        <taxon>Halobacteriales</taxon>
        <taxon>Haloarculaceae</taxon>
        <taxon>Halapricum</taxon>
    </lineage>
</organism>
<dbReference type="EMBL" id="JAOPKD010000008">
    <property type="protein sequence ID" value="MCU4727225.1"/>
    <property type="molecule type" value="Genomic_DNA"/>
</dbReference>
<comment type="function">
    <text evidence="1">Probably part of the ribosome quality control system (RQC). May mediate the addition of alanine residues (Ala tailing) to incompletely synthesized nascent chains from stalled ribosomes, leading to their degradation.</text>
</comment>
<keyword evidence="1" id="KW-0175">Coiled coil</keyword>
<dbReference type="AlphaFoldDB" id="A0AAE3IAZ4"/>
<dbReference type="HAMAP" id="MF_00844_A">
    <property type="entry name" value="RqcH_A"/>
    <property type="match status" value="1"/>
</dbReference>
<comment type="similarity">
    <text evidence="1">Belongs to the NEMF family.</text>
</comment>
<dbReference type="Proteomes" id="UP001209746">
    <property type="component" value="Unassembled WGS sequence"/>
</dbReference>
<dbReference type="EMBL" id="JAOPKC010000009">
    <property type="protein sequence ID" value="MCU4718327.1"/>
    <property type="molecule type" value="Genomic_DNA"/>
</dbReference>
<evidence type="ECO:0000313" key="7">
    <source>
        <dbReference type="Proteomes" id="UP001209746"/>
    </source>
</evidence>
<comment type="caution">
    <text evidence="5">The sequence shown here is derived from an EMBL/GenBank/DDBJ whole genome shotgun (WGS) entry which is preliminary data.</text>
</comment>
<feature type="compositionally biased region" description="Basic and acidic residues" evidence="2">
    <location>
        <begin position="442"/>
        <end position="459"/>
    </location>
</feature>
<dbReference type="Proteomes" id="UP001208186">
    <property type="component" value="Unassembled WGS sequence"/>
</dbReference>
<keyword evidence="1" id="KW-0699">rRNA-binding</keyword>
<accession>A0AAE3IAZ4</accession>
<protein>
    <recommendedName>
        <fullName evidence="1">Archaeal Rqc2 homolog aRqcH</fullName>
        <shortName evidence="1">aRqcH</shortName>
    </recommendedName>
</protein>
<dbReference type="PANTHER" id="PTHR15239:SF6">
    <property type="entry name" value="RIBOSOME QUALITY CONTROL COMPLEX SUBUNIT NEMF"/>
    <property type="match status" value="1"/>
</dbReference>
<evidence type="ECO:0000313" key="5">
    <source>
        <dbReference type="EMBL" id="MCU4727225.1"/>
    </source>
</evidence>
<dbReference type="GO" id="GO:0000049">
    <property type="term" value="F:tRNA binding"/>
    <property type="evidence" value="ECO:0007669"/>
    <property type="project" value="UniProtKB-UniRule"/>
</dbReference>